<evidence type="ECO:0000313" key="5">
    <source>
        <dbReference type="EMBL" id="MFC5588745.1"/>
    </source>
</evidence>
<dbReference type="InterPro" id="IPR008920">
    <property type="entry name" value="TF_FadR/GntR_C"/>
</dbReference>
<keyword evidence="2" id="KW-0238">DNA-binding</keyword>
<sequence length="232" mass="26739">MLVEKISTKKVSETVAEEIEKLIERGTFQAGEKLPSVRELCELFGVGRSAVRDALTTLSGKGIVYVKQGEGTYICEFDSSKLFNQHLLLPSSKDIIELFQVRKILETGIAESSAIHRSEQDLRKMGECIFNPSVIEWESDYHFHLAMAESTGNEMLIQFMQFISETTKKSMIDFHQYIKKYPDTVKKIEKQHLEIYEAIKKRDSTKAHSMMRDHLNFVEEELLQSRILQQSL</sequence>
<dbReference type="InterPro" id="IPR000524">
    <property type="entry name" value="Tscrpt_reg_HTH_GntR"/>
</dbReference>
<dbReference type="Gene3D" id="1.10.10.10">
    <property type="entry name" value="Winged helix-like DNA-binding domain superfamily/Winged helix DNA-binding domain"/>
    <property type="match status" value="1"/>
</dbReference>
<feature type="domain" description="HTH gntR-type" evidence="4">
    <location>
        <begin position="9"/>
        <end position="77"/>
    </location>
</feature>
<dbReference type="SUPFAM" id="SSF46785">
    <property type="entry name" value="Winged helix' DNA-binding domain"/>
    <property type="match status" value="1"/>
</dbReference>
<dbReference type="PRINTS" id="PR00035">
    <property type="entry name" value="HTHGNTR"/>
</dbReference>
<evidence type="ECO:0000256" key="1">
    <source>
        <dbReference type="ARBA" id="ARBA00023015"/>
    </source>
</evidence>
<dbReference type="CDD" id="cd07377">
    <property type="entry name" value="WHTH_GntR"/>
    <property type="match status" value="1"/>
</dbReference>
<dbReference type="SUPFAM" id="SSF48008">
    <property type="entry name" value="GntR ligand-binding domain-like"/>
    <property type="match status" value="1"/>
</dbReference>
<proteinExistence type="predicted"/>
<keyword evidence="3" id="KW-0804">Transcription</keyword>
<dbReference type="Proteomes" id="UP001596109">
    <property type="component" value="Unassembled WGS sequence"/>
</dbReference>
<dbReference type="EMBL" id="JBHSNO010000005">
    <property type="protein sequence ID" value="MFC5588745.1"/>
    <property type="molecule type" value="Genomic_DNA"/>
</dbReference>
<evidence type="ECO:0000313" key="6">
    <source>
        <dbReference type="Proteomes" id="UP001596109"/>
    </source>
</evidence>
<dbReference type="InterPro" id="IPR036388">
    <property type="entry name" value="WH-like_DNA-bd_sf"/>
</dbReference>
<gene>
    <name evidence="5" type="ORF">ACFPRA_07600</name>
</gene>
<keyword evidence="6" id="KW-1185">Reference proteome</keyword>
<dbReference type="SMART" id="SM00895">
    <property type="entry name" value="FCD"/>
    <property type="match status" value="1"/>
</dbReference>
<comment type="caution">
    <text evidence="5">The sequence shown here is derived from an EMBL/GenBank/DDBJ whole genome shotgun (WGS) entry which is preliminary data.</text>
</comment>
<dbReference type="RefSeq" id="WP_381432301.1">
    <property type="nucleotide sequence ID" value="NZ_JBHSNO010000005.1"/>
</dbReference>
<dbReference type="Pfam" id="PF00392">
    <property type="entry name" value="GntR"/>
    <property type="match status" value="1"/>
</dbReference>
<dbReference type="Gene3D" id="1.20.120.530">
    <property type="entry name" value="GntR ligand-binding domain-like"/>
    <property type="match status" value="1"/>
</dbReference>
<keyword evidence="1" id="KW-0805">Transcription regulation</keyword>
<dbReference type="SMART" id="SM00345">
    <property type="entry name" value="HTH_GNTR"/>
    <property type="match status" value="1"/>
</dbReference>
<evidence type="ECO:0000256" key="3">
    <source>
        <dbReference type="ARBA" id="ARBA00023163"/>
    </source>
</evidence>
<organism evidence="5 6">
    <name type="scientific">Sporosarcina soli</name>
    <dbReference type="NCBI Taxonomy" id="334736"/>
    <lineage>
        <taxon>Bacteria</taxon>
        <taxon>Bacillati</taxon>
        <taxon>Bacillota</taxon>
        <taxon>Bacilli</taxon>
        <taxon>Bacillales</taxon>
        <taxon>Caryophanaceae</taxon>
        <taxon>Sporosarcina</taxon>
    </lineage>
</organism>
<evidence type="ECO:0000256" key="2">
    <source>
        <dbReference type="ARBA" id="ARBA00023125"/>
    </source>
</evidence>
<dbReference type="InterPro" id="IPR011711">
    <property type="entry name" value="GntR_C"/>
</dbReference>
<accession>A0ABW0TH06</accession>
<protein>
    <submittedName>
        <fullName evidence="5">FadR/GntR family transcriptional regulator</fullName>
    </submittedName>
</protein>
<reference evidence="6" key="1">
    <citation type="journal article" date="2019" name="Int. J. Syst. Evol. Microbiol.">
        <title>The Global Catalogue of Microorganisms (GCM) 10K type strain sequencing project: providing services to taxonomists for standard genome sequencing and annotation.</title>
        <authorList>
            <consortium name="The Broad Institute Genomics Platform"/>
            <consortium name="The Broad Institute Genome Sequencing Center for Infectious Disease"/>
            <person name="Wu L."/>
            <person name="Ma J."/>
        </authorList>
    </citation>
    <scope>NUCLEOTIDE SEQUENCE [LARGE SCALE GENOMIC DNA]</scope>
    <source>
        <strain evidence="6">CGMCC 4.1434</strain>
    </source>
</reference>
<dbReference type="InterPro" id="IPR036390">
    <property type="entry name" value="WH_DNA-bd_sf"/>
</dbReference>
<name>A0ABW0TH06_9BACL</name>
<dbReference type="PANTHER" id="PTHR43537">
    <property type="entry name" value="TRANSCRIPTIONAL REGULATOR, GNTR FAMILY"/>
    <property type="match status" value="1"/>
</dbReference>
<evidence type="ECO:0000259" key="4">
    <source>
        <dbReference type="PROSITE" id="PS50949"/>
    </source>
</evidence>
<dbReference type="PANTHER" id="PTHR43537:SF5">
    <property type="entry name" value="UXU OPERON TRANSCRIPTIONAL REGULATOR"/>
    <property type="match status" value="1"/>
</dbReference>
<dbReference type="PROSITE" id="PS50949">
    <property type="entry name" value="HTH_GNTR"/>
    <property type="match status" value="1"/>
</dbReference>
<dbReference type="Pfam" id="PF07729">
    <property type="entry name" value="FCD"/>
    <property type="match status" value="1"/>
</dbReference>